<keyword evidence="1" id="KW-0732">Signal</keyword>
<protein>
    <submittedName>
        <fullName evidence="2">Uncharacterized protein</fullName>
    </submittedName>
</protein>
<feature type="signal peptide" evidence="1">
    <location>
        <begin position="1"/>
        <end position="16"/>
    </location>
</feature>
<dbReference type="AlphaFoldDB" id="A0AA95H7G8"/>
<reference evidence="2" key="1">
    <citation type="journal article" date="2023" name="Int. J. Mol. Sci.">
        <title>Metagenomics Revealed a New Genus 'Candidatus Thiocaldithrix dubininis' gen. nov., sp. nov. and a New Species 'Candidatus Thiothrix putei' sp. nov. in the Family Thiotrichaceae, Some Members of Which Have Traits of Both Na+- and H+-Motive Energetics.</title>
        <authorList>
            <person name="Ravin N.V."/>
            <person name="Muntyan M.S."/>
            <person name="Smolyakov D.D."/>
            <person name="Rudenko T.S."/>
            <person name="Beletsky A.V."/>
            <person name="Mardanov A.V."/>
            <person name="Grabovich M.Y."/>
        </authorList>
    </citation>
    <scope>NUCLEOTIDE SEQUENCE</scope>
    <source>
        <strain evidence="2">GKL-01</strain>
    </source>
</reference>
<dbReference type="EMBL" id="CP124755">
    <property type="protein sequence ID" value="WGZ90898.1"/>
    <property type="molecule type" value="Genomic_DNA"/>
</dbReference>
<feature type="chain" id="PRO_5041741249" evidence="1">
    <location>
        <begin position="17"/>
        <end position="47"/>
    </location>
</feature>
<evidence type="ECO:0000256" key="1">
    <source>
        <dbReference type="SAM" id="SignalP"/>
    </source>
</evidence>
<name>A0AA95H7G8_9GAMM</name>
<dbReference type="Proteomes" id="UP001300672">
    <property type="component" value="Chromosome"/>
</dbReference>
<dbReference type="KEGG" id="tdu:QJT80_00165"/>
<sequence length="47" mass="4694">MLFSLLLAGLLSGCAAQVISTTTDVAIATAKIPFKVGGAVVDVVTDD</sequence>
<proteinExistence type="predicted"/>
<accession>A0AA95H7G8</accession>
<gene>
    <name evidence="2" type="ORF">QJT80_00165</name>
</gene>
<evidence type="ECO:0000313" key="2">
    <source>
        <dbReference type="EMBL" id="WGZ90898.1"/>
    </source>
</evidence>
<reference evidence="2" key="2">
    <citation type="submission" date="2023-04" db="EMBL/GenBank/DDBJ databases">
        <authorList>
            <person name="Beletskiy A.V."/>
            <person name="Mardanov A.V."/>
            <person name="Ravin N.V."/>
        </authorList>
    </citation>
    <scope>NUCLEOTIDE SEQUENCE</scope>
    <source>
        <strain evidence="2">GKL-01</strain>
    </source>
</reference>
<organism evidence="2">
    <name type="scientific">Candidatus Thiocaldithrix dubininis</name>
    <dbReference type="NCBI Taxonomy" id="3080823"/>
    <lineage>
        <taxon>Bacteria</taxon>
        <taxon>Pseudomonadati</taxon>
        <taxon>Pseudomonadota</taxon>
        <taxon>Gammaproteobacteria</taxon>
        <taxon>Thiotrichales</taxon>
        <taxon>Thiotrichaceae</taxon>
        <taxon>Candidatus Thiocaldithrix</taxon>
    </lineage>
</organism>